<keyword evidence="4 6" id="KW-0195">Cyclin</keyword>
<dbReference type="AlphaFoldDB" id="A0A1A6FWE4"/>
<dbReference type="Gene3D" id="1.10.472.10">
    <property type="entry name" value="Cyclin-like"/>
    <property type="match status" value="2"/>
</dbReference>
<evidence type="ECO:0000256" key="5">
    <source>
        <dbReference type="ARBA" id="ARBA00023306"/>
    </source>
</evidence>
<dbReference type="InterPro" id="IPR006671">
    <property type="entry name" value="Cyclin_N"/>
</dbReference>
<dbReference type="Pfam" id="PF02984">
    <property type="entry name" value="Cyclin_C"/>
    <property type="match status" value="1"/>
</dbReference>
<evidence type="ECO:0000313" key="9">
    <source>
        <dbReference type="Proteomes" id="UP000092124"/>
    </source>
</evidence>
<name>A0A1A6FWE4_NEOLE</name>
<dbReference type="InterPro" id="IPR036915">
    <property type="entry name" value="Cyclin-like_sf"/>
</dbReference>
<dbReference type="Pfam" id="PF00134">
    <property type="entry name" value="Cyclin_N"/>
    <property type="match status" value="1"/>
</dbReference>
<dbReference type="PROSITE" id="PS00292">
    <property type="entry name" value="CYCLINS"/>
    <property type="match status" value="1"/>
</dbReference>
<evidence type="ECO:0000256" key="4">
    <source>
        <dbReference type="ARBA" id="ARBA00023127"/>
    </source>
</evidence>
<dbReference type="GO" id="GO:0044772">
    <property type="term" value="P:mitotic cell cycle phase transition"/>
    <property type="evidence" value="ECO:0007669"/>
    <property type="project" value="InterPro"/>
</dbReference>
<dbReference type="Proteomes" id="UP000092124">
    <property type="component" value="Unassembled WGS sequence"/>
</dbReference>
<dbReference type="FunFam" id="1.10.472.10:FF:000001">
    <property type="entry name" value="G2/mitotic-specific cyclin"/>
    <property type="match status" value="1"/>
</dbReference>
<keyword evidence="9" id="KW-1185">Reference proteome</keyword>
<gene>
    <name evidence="8" type="ORF">A6R68_10982</name>
</gene>
<comment type="similarity">
    <text evidence="1">Belongs to the cyclin family. Cyclin AB subfamily.</text>
</comment>
<dbReference type="STRING" id="56216.A0A1A6FWE4"/>
<dbReference type="InterPro" id="IPR013763">
    <property type="entry name" value="Cyclin-like_dom"/>
</dbReference>
<evidence type="ECO:0000256" key="1">
    <source>
        <dbReference type="ARBA" id="ARBA00006955"/>
    </source>
</evidence>
<sequence>MELTCDMRAFLVDWLVEIQGSLQMNHETLHLTVKLMDHYLMKAQCERGHLQLLGSTLLMIAAKFEESYPPSLPEFLYVCEDVFQKHDMVFLERNILNTLNFDISIPTAYNFLRRYASIPLLEHYTGYKIAELHTLVRKINNSLLFQRSGGFKNVYEKYSEEAFFEVSKIPPLDKDNLEEILKCAN</sequence>
<keyword evidence="2" id="KW-0132">Cell division</keyword>
<dbReference type="SMART" id="SM00385">
    <property type="entry name" value="CYCLIN"/>
    <property type="match status" value="1"/>
</dbReference>
<dbReference type="EMBL" id="LZPO01116989">
    <property type="protein sequence ID" value="OBS57894.1"/>
    <property type="molecule type" value="Genomic_DNA"/>
</dbReference>
<accession>A0A1A6FWE4</accession>
<dbReference type="InterPro" id="IPR039361">
    <property type="entry name" value="Cyclin"/>
</dbReference>
<dbReference type="GO" id="GO:0051301">
    <property type="term" value="P:cell division"/>
    <property type="evidence" value="ECO:0007669"/>
    <property type="project" value="UniProtKB-KW"/>
</dbReference>
<dbReference type="GO" id="GO:0016538">
    <property type="term" value="F:cyclin-dependent protein serine/threonine kinase regulator activity"/>
    <property type="evidence" value="ECO:0007669"/>
    <property type="project" value="InterPro"/>
</dbReference>
<feature type="domain" description="Cyclin-like" evidence="7">
    <location>
        <begin position="13"/>
        <end position="97"/>
    </location>
</feature>
<organism evidence="8 9">
    <name type="scientific">Neotoma lepida</name>
    <name type="common">Desert woodrat</name>
    <dbReference type="NCBI Taxonomy" id="56216"/>
    <lineage>
        <taxon>Eukaryota</taxon>
        <taxon>Metazoa</taxon>
        <taxon>Chordata</taxon>
        <taxon>Craniata</taxon>
        <taxon>Vertebrata</taxon>
        <taxon>Euteleostomi</taxon>
        <taxon>Mammalia</taxon>
        <taxon>Eutheria</taxon>
        <taxon>Euarchontoglires</taxon>
        <taxon>Glires</taxon>
        <taxon>Rodentia</taxon>
        <taxon>Myomorpha</taxon>
        <taxon>Muroidea</taxon>
        <taxon>Cricetidae</taxon>
        <taxon>Neotominae</taxon>
        <taxon>Neotoma</taxon>
    </lineage>
</organism>
<keyword evidence="3" id="KW-0498">Mitosis</keyword>
<dbReference type="InterPro" id="IPR046965">
    <property type="entry name" value="Cyclin_A/B-like"/>
</dbReference>
<dbReference type="OrthoDB" id="5590282at2759"/>
<dbReference type="PANTHER" id="PTHR10177">
    <property type="entry name" value="CYCLINS"/>
    <property type="match status" value="1"/>
</dbReference>
<evidence type="ECO:0000256" key="3">
    <source>
        <dbReference type="ARBA" id="ARBA00022776"/>
    </source>
</evidence>
<dbReference type="PIRSF" id="PIRSF001771">
    <property type="entry name" value="Cyclin_A_B_D_E"/>
    <property type="match status" value="1"/>
</dbReference>
<dbReference type="InterPro" id="IPR004367">
    <property type="entry name" value="Cyclin_C-dom"/>
</dbReference>
<evidence type="ECO:0000259" key="7">
    <source>
        <dbReference type="SMART" id="SM00385"/>
    </source>
</evidence>
<protein>
    <recommendedName>
        <fullName evidence="7">Cyclin-like domain-containing protein</fullName>
    </recommendedName>
</protein>
<evidence type="ECO:0000313" key="8">
    <source>
        <dbReference type="EMBL" id="OBS57894.1"/>
    </source>
</evidence>
<proteinExistence type="inferred from homology"/>
<comment type="caution">
    <text evidence="8">The sequence shown here is derived from an EMBL/GenBank/DDBJ whole genome shotgun (WGS) entry which is preliminary data.</text>
</comment>
<reference evidence="8 9" key="1">
    <citation type="submission" date="2016-06" db="EMBL/GenBank/DDBJ databases">
        <title>The Draft Genome Sequence and Annotation of the Desert Woodrat Neotoma lepida.</title>
        <authorList>
            <person name="Campbell M."/>
            <person name="Oakeson K.F."/>
            <person name="Yandell M."/>
            <person name="Halpert J.R."/>
            <person name="Dearing D."/>
        </authorList>
    </citation>
    <scope>NUCLEOTIDE SEQUENCE [LARGE SCALE GENOMIC DNA]</scope>
    <source>
        <strain evidence="8">417</strain>
        <tissue evidence="8">Liver</tissue>
    </source>
</reference>
<dbReference type="SUPFAM" id="SSF47954">
    <property type="entry name" value="Cyclin-like"/>
    <property type="match status" value="2"/>
</dbReference>
<evidence type="ECO:0000256" key="6">
    <source>
        <dbReference type="RuleBase" id="RU000383"/>
    </source>
</evidence>
<dbReference type="InterPro" id="IPR048258">
    <property type="entry name" value="Cyclins_cyclin-box"/>
</dbReference>
<evidence type="ECO:0000256" key="2">
    <source>
        <dbReference type="ARBA" id="ARBA00022618"/>
    </source>
</evidence>
<keyword evidence="5" id="KW-0131">Cell cycle</keyword>